<accession>A0ABR8K514</accession>
<reference evidence="1 2" key="1">
    <citation type="journal article" date="2020" name="ISME J.">
        <title>Comparative genomics reveals insights into cyanobacterial evolution and habitat adaptation.</title>
        <authorList>
            <person name="Chen M.Y."/>
            <person name="Teng W.K."/>
            <person name="Zhao L."/>
            <person name="Hu C.X."/>
            <person name="Zhou Y.K."/>
            <person name="Han B.P."/>
            <person name="Song L.R."/>
            <person name="Shu W.S."/>
        </authorList>
    </citation>
    <scope>NUCLEOTIDE SEQUENCE [LARGE SCALE GENOMIC DNA]</scope>
    <source>
        <strain evidence="1 2">FACHB-159</strain>
    </source>
</reference>
<protein>
    <submittedName>
        <fullName evidence="1">Cyanoexosortase B system-associated protein</fullName>
    </submittedName>
</protein>
<name>A0ABR8K514_9NOSO</name>
<dbReference type="EMBL" id="JACJTU010000009">
    <property type="protein sequence ID" value="MBD2734510.1"/>
    <property type="molecule type" value="Genomic_DNA"/>
</dbReference>
<sequence>MISFSKFFKENRLSQVAALLLLLLLLVMGGVPGYLTGHWQWKQPSPVSSLKELRQIRKAGLTVPGWQTTEQGEQQIGEHKWSVQVIKKEGSEDTQAILLLLPQSGPMEQPEVEWTEVNGWGRSRWGKWDVAQYRSAEFTVKPSAKLASNVETKVEARFFRGSTPQQTFAVLQWYAMPNGGNPSPFNWFVADQLAQWRKQRTPWVGVSILIPMEPLGQVEKSWPLAESIGETVQAALMAGPL</sequence>
<evidence type="ECO:0000313" key="1">
    <source>
        <dbReference type="EMBL" id="MBD2734510.1"/>
    </source>
</evidence>
<dbReference type="RefSeq" id="WP_190955217.1">
    <property type="nucleotide sequence ID" value="NZ_JACJTU010000009.1"/>
</dbReference>
<dbReference type="InterPro" id="IPR030917">
    <property type="entry name" value="Cyanoexo_CrtB_assoc"/>
</dbReference>
<evidence type="ECO:0000313" key="2">
    <source>
        <dbReference type="Proteomes" id="UP000637383"/>
    </source>
</evidence>
<gene>
    <name evidence="1" type="ORF">H6H03_11390</name>
</gene>
<keyword evidence="2" id="KW-1185">Reference proteome</keyword>
<comment type="caution">
    <text evidence="1">The sequence shown here is derived from an EMBL/GenBank/DDBJ whole genome shotgun (WGS) entry which is preliminary data.</text>
</comment>
<organism evidence="1 2">
    <name type="scientific">Nostoc paludosum FACHB-159</name>
    <dbReference type="NCBI Taxonomy" id="2692908"/>
    <lineage>
        <taxon>Bacteria</taxon>
        <taxon>Bacillati</taxon>
        <taxon>Cyanobacteriota</taxon>
        <taxon>Cyanophyceae</taxon>
        <taxon>Nostocales</taxon>
        <taxon>Nostocaceae</taxon>
        <taxon>Nostoc</taxon>
    </lineage>
</organism>
<dbReference type="Proteomes" id="UP000637383">
    <property type="component" value="Unassembled WGS sequence"/>
</dbReference>
<dbReference type="NCBIfam" id="TIGR04533">
    <property type="entry name" value="cyanosortB_assc"/>
    <property type="match status" value="1"/>
</dbReference>
<proteinExistence type="predicted"/>